<comment type="similarity">
    <text evidence="1">Belongs to the helicase family. UvrD subfamily.</text>
</comment>
<dbReference type="CDD" id="cd18807">
    <property type="entry name" value="SF1_C_UvrD"/>
    <property type="match status" value="1"/>
</dbReference>
<dbReference type="PROSITE" id="PS51217">
    <property type="entry name" value="UVRD_HELICASE_CTER"/>
    <property type="match status" value="1"/>
</dbReference>
<keyword evidence="5 12" id="KW-0067">ATP-binding</keyword>
<protein>
    <recommendedName>
        <fullName evidence="9">DNA 3'-5' helicase</fullName>
        <ecNumber evidence="9">5.6.2.4</ecNumber>
    </recommendedName>
    <alternativeName>
        <fullName evidence="10">DNA 3'-5' helicase II</fullName>
    </alternativeName>
</protein>
<feature type="domain" description="UvrD-like helicase ATP-binding" evidence="13">
    <location>
        <begin position="6"/>
        <end position="293"/>
    </location>
</feature>
<dbReference type="GO" id="GO:0005829">
    <property type="term" value="C:cytosol"/>
    <property type="evidence" value="ECO:0007669"/>
    <property type="project" value="TreeGrafter"/>
</dbReference>
<evidence type="ECO:0000256" key="12">
    <source>
        <dbReference type="PROSITE-ProRule" id="PRU00560"/>
    </source>
</evidence>
<dbReference type="InterPro" id="IPR014017">
    <property type="entry name" value="DNA_helicase_UvrD-like_C"/>
</dbReference>
<evidence type="ECO:0000256" key="8">
    <source>
        <dbReference type="ARBA" id="ARBA00034617"/>
    </source>
</evidence>
<proteinExistence type="inferred from homology"/>
<reference evidence="16" key="1">
    <citation type="journal article" date="2008" name="Science">
        <title>Genome of an endosymbiont coupling N2 fixation to cellulolysis within RT protist cells in termite gut.</title>
        <authorList>
            <person name="Hongoh Y."/>
            <person name="Sharma V.K."/>
            <person name="Prakash T."/>
            <person name="Noda S."/>
            <person name="Toh H."/>
            <person name="Taylor T.D."/>
            <person name="Kudo T."/>
            <person name="Sakaki Y."/>
            <person name="Toyoda A."/>
            <person name="Hattori M."/>
            <person name="Ohkuma M."/>
        </authorList>
    </citation>
    <scope>NUCLEOTIDE SEQUENCE [LARGE SCALE GENOMIC DNA]</scope>
</reference>
<keyword evidence="2 12" id="KW-0547">Nucleotide-binding</keyword>
<dbReference type="GO" id="GO:0016887">
    <property type="term" value="F:ATP hydrolysis activity"/>
    <property type="evidence" value="ECO:0007669"/>
    <property type="project" value="RHEA"/>
</dbReference>
<evidence type="ECO:0000256" key="11">
    <source>
        <dbReference type="ARBA" id="ARBA00048988"/>
    </source>
</evidence>
<dbReference type="SUPFAM" id="SSF52540">
    <property type="entry name" value="P-loop containing nucleoside triphosphate hydrolases"/>
    <property type="match status" value="1"/>
</dbReference>
<dbReference type="Pfam" id="PF21196">
    <property type="entry name" value="PcrA_UvrD_tudor"/>
    <property type="match status" value="1"/>
</dbReference>
<dbReference type="GO" id="GO:0033202">
    <property type="term" value="C:DNA helicase complex"/>
    <property type="evidence" value="ECO:0007669"/>
    <property type="project" value="TreeGrafter"/>
</dbReference>
<evidence type="ECO:0000313" key="15">
    <source>
        <dbReference type="EMBL" id="BAG83874.1"/>
    </source>
</evidence>
<dbReference type="Gene3D" id="1.10.10.160">
    <property type="match status" value="1"/>
</dbReference>
<dbReference type="RefSeq" id="WP_012573634.1">
    <property type="nucleotide sequence ID" value="NC_011565.1"/>
</dbReference>
<keyword evidence="3 12" id="KW-0378">Hydrolase</keyword>
<evidence type="ECO:0000256" key="10">
    <source>
        <dbReference type="ARBA" id="ARBA00034923"/>
    </source>
</evidence>
<sequence length="743" mass="85856">MADFLQQLNESQREAVIYNDGPSLVIAGAGSGKTRVITYKIAYLLKNGISPHSILALTFTNKAAREMKVRVTEIIGENMTRLLWIGTFHSIFSKILRREASRIGFYSDFTIYDKQDSKNLIKNIIKEKKLDDKIYKPTFVQNIISKAKNALITPKQYANNCDLIEQYNQAQKAYILYDIYLTYSNRCKIANAMDFDDLLFYTYLLFNECKEIAQKYWNRFQFILVDEYQDTNFAQHEIIQQLTIEQHHRICIVGDDAQSIYSFRGANISNILNFRSIYPESKLFKLEQNYRSTQTIVNAANSLISKNREQIPKTIYSQKAIGEKIRLTGFYSDYEEGSRVANCIAEMHMLKKYEYKDFVILYRTNAQSRIFEEALRKLNIPYKIYGGLSFYQRKEIKDVVAYMRLASNLADEEAIRRIINYPNRGIGDITVNKIIAAASFHNTILWEVLSNPLSYNLKINAATFEKLKKFQLLINRFVEKVSTQNAYNAGRMIIRETGLINNELYEDQTPENISRIQNLEELSNSLYTFVSSRIEEGNANIKISDFLAEIFLLTDQDTDKNENINFVTMMTIHSAKGLEFKNVFVVGLEEGLFPSELSKQNLQEIEEERRLFYVAITRAKENVILTYAKNRFQNGQFHDRLPSRFIKDIDEQYLSLPSKSHVCTNSGGGGSFKESSLINHQNNQSNIGDLRIGNKIRHKRFGDGRIVALIGKNDNAQATVEFEQVGIKQLLLKFARIEMINDD</sequence>
<dbReference type="STRING" id="511995.CFPG_611"/>
<dbReference type="InterPro" id="IPR027417">
    <property type="entry name" value="P-loop_NTPase"/>
</dbReference>
<dbReference type="Pfam" id="PF00580">
    <property type="entry name" value="UvrD-helicase"/>
    <property type="match status" value="1"/>
</dbReference>
<evidence type="ECO:0000256" key="2">
    <source>
        <dbReference type="ARBA" id="ARBA00022741"/>
    </source>
</evidence>
<organism evidence="15 16">
    <name type="scientific">Azobacteroides pseudotrichonymphae genomovar. CFP2</name>
    <dbReference type="NCBI Taxonomy" id="511995"/>
    <lineage>
        <taxon>Bacteria</taxon>
        <taxon>Pseudomonadati</taxon>
        <taxon>Bacteroidota</taxon>
        <taxon>Bacteroidia</taxon>
        <taxon>Bacteroidales</taxon>
        <taxon>Candidatus Azobacteroides</taxon>
    </lineage>
</organism>
<dbReference type="InterPro" id="IPR000212">
    <property type="entry name" value="DNA_helicase_UvrD/REP"/>
</dbReference>
<dbReference type="EC" id="5.6.2.4" evidence="9"/>
<dbReference type="Gene3D" id="3.40.50.300">
    <property type="entry name" value="P-loop containing nucleotide triphosphate hydrolases"/>
    <property type="match status" value="2"/>
</dbReference>
<dbReference type="GO" id="GO:0005524">
    <property type="term" value="F:ATP binding"/>
    <property type="evidence" value="ECO:0007669"/>
    <property type="project" value="UniProtKB-UniRule"/>
</dbReference>
<accession>B6YRQ2</accession>
<dbReference type="CDD" id="cd17932">
    <property type="entry name" value="DEXQc_UvrD"/>
    <property type="match status" value="1"/>
</dbReference>
<dbReference type="PANTHER" id="PTHR11070">
    <property type="entry name" value="UVRD / RECB / PCRA DNA HELICASE FAMILY MEMBER"/>
    <property type="match status" value="1"/>
</dbReference>
<evidence type="ECO:0000259" key="14">
    <source>
        <dbReference type="PROSITE" id="PS51217"/>
    </source>
</evidence>
<dbReference type="InterPro" id="IPR014016">
    <property type="entry name" value="UvrD-like_ATP-bd"/>
</dbReference>
<dbReference type="HOGENOM" id="CLU_004585_5_2_10"/>
<dbReference type="GO" id="GO:0043138">
    <property type="term" value="F:3'-5' DNA helicase activity"/>
    <property type="evidence" value="ECO:0007669"/>
    <property type="project" value="UniProtKB-EC"/>
</dbReference>
<dbReference type="Proteomes" id="UP000000723">
    <property type="component" value="Chromosome"/>
</dbReference>
<comment type="catalytic activity">
    <reaction evidence="11">
        <text>ATP + H2O = ADP + phosphate + H(+)</text>
        <dbReference type="Rhea" id="RHEA:13065"/>
        <dbReference type="ChEBI" id="CHEBI:15377"/>
        <dbReference type="ChEBI" id="CHEBI:15378"/>
        <dbReference type="ChEBI" id="CHEBI:30616"/>
        <dbReference type="ChEBI" id="CHEBI:43474"/>
        <dbReference type="ChEBI" id="CHEBI:456216"/>
        <dbReference type="EC" id="5.6.2.4"/>
    </reaction>
</comment>
<dbReference type="GO" id="GO:0000725">
    <property type="term" value="P:recombinational repair"/>
    <property type="evidence" value="ECO:0007669"/>
    <property type="project" value="TreeGrafter"/>
</dbReference>
<feature type="domain" description="UvrD-like helicase C-terminal" evidence="14">
    <location>
        <begin position="294"/>
        <end position="577"/>
    </location>
</feature>
<evidence type="ECO:0000256" key="6">
    <source>
        <dbReference type="ARBA" id="ARBA00023125"/>
    </source>
</evidence>
<dbReference type="PROSITE" id="PS51198">
    <property type="entry name" value="UVRD_HELICASE_ATP_BIND"/>
    <property type="match status" value="1"/>
</dbReference>
<dbReference type="EMBL" id="AP010656">
    <property type="protein sequence ID" value="BAG83874.1"/>
    <property type="molecule type" value="Genomic_DNA"/>
</dbReference>
<dbReference type="KEGG" id="aps:CFPG_611"/>
<dbReference type="AlphaFoldDB" id="B6YRQ2"/>
<dbReference type="Pfam" id="PF13361">
    <property type="entry name" value="UvrD_C"/>
    <property type="match status" value="1"/>
</dbReference>
<keyword evidence="7" id="KW-0413">Isomerase</keyword>
<keyword evidence="6" id="KW-0238">DNA-binding</keyword>
<evidence type="ECO:0000256" key="4">
    <source>
        <dbReference type="ARBA" id="ARBA00022806"/>
    </source>
</evidence>
<keyword evidence="16" id="KW-1185">Reference proteome</keyword>
<evidence type="ECO:0000256" key="3">
    <source>
        <dbReference type="ARBA" id="ARBA00022801"/>
    </source>
</evidence>
<dbReference type="InterPro" id="IPR013986">
    <property type="entry name" value="DExx_box_DNA_helicase_dom_sf"/>
</dbReference>
<dbReference type="OrthoDB" id="9810135at2"/>
<evidence type="ECO:0000256" key="7">
    <source>
        <dbReference type="ARBA" id="ARBA00023235"/>
    </source>
</evidence>
<gene>
    <name evidence="15" type="ordered locus">CFPG_611</name>
</gene>
<feature type="binding site" evidence="12">
    <location>
        <begin position="27"/>
        <end position="34"/>
    </location>
    <ligand>
        <name>ATP</name>
        <dbReference type="ChEBI" id="CHEBI:30616"/>
    </ligand>
</feature>
<evidence type="ECO:0000256" key="1">
    <source>
        <dbReference type="ARBA" id="ARBA00009922"/>
    </source>
</evidence>
<dbReference type="Gene3D" id="1.10.486.10">
    <property type="entry name" value="PCRA, domain 4"/>
    <property type="match status" value="1"/>
</dbReference>
<name>B6YRQ2_AZOPC</name>
<evidence type="ECO:0000259" key="13">
    <source>
        <dbReference type="PROSITE" id="PS51198"/>
    </source>
</evidence>
<dbReference type="eggNOG" id="COG0210">
    <property type="taxonomic scope" value="Bacteria"/>
</dbReference>
<dbReference type="PANTHER" id="PTHR11070:SF2">
    <property type="entry name" value="ATP-DEPENDENT DNA HELICASE SRS2"/>
    <property type="match status" value="1"/>
</dbReference>
<evidence type="ECO:0000313" key="16">
    <source>
        <dbReference type="Proteomes" id="UP000000723"/>
    </source>
</evidence>
<keyword evidence="4 12" id="KW-0347">Helicase</keyword>
<dbReference type="GO" id="GO:0003677">
    <property type="term" value="F:DNA binding"/>
    <property type="evidence" value="ECO:0007669"/>
    <property type="project" value="UniProtKB-KW"/>
</dbReference>
<comment type="catalytic activity">
    <reaction evidence="8">
        <text>Couples ATP hydrolysis with the unwinding of duplex DNA by translocating in the 3'-5' direction.</text>
        <dbReference type="EC" id="5.6.2.4"/>
    </reaction>
</comment>
<evidence type="ECO:0000256" key="9">
    <source>
        <dbReference type="ARBA" id="ARBA00034808"/>
    </source>
</evidence>
<evidence type="ECO:0000256" key="5">
    <source>
        <dbReference type="ARBA" id="ARBA00022840"/>
    </source>
</evidence>